<accession>A0A2P5VRZ1</accession>
<evidence type="ECO:0000313" key="1">
    <source>
        <dbReference type="EMBL" id="PPR81619.1"/>
    </source>
</evidence>
<dbReference type="OrthoDB" id="1461917at2759"/>
<gene>
    <name evidence="1" type="ORF">GOBAR_AA39095</name>
</gene>
<organism evidence="1 2">
    <name type="scientific">Gossypium barbadense</name>
    <name type="common">Sea Island cotton</name>
    <name type="synonym">Hibiscus barbadensis</name>
    <dbReference type="NCBI Taxonomy" id="3634"/>
    <lineage>
        <taxon>Eukaryota</taxon>
        <taxon>Viridiplantae</taxon>
        <taxon>Streptophyta</taxon>
        <taxon>Embryophyta</taxon>
        <taxon>Tracheophyta</taxon>
        <taxon>Spermatophyta</taxon>
        <taxon>Magnoliopsida</taxon>
        <taxon>eudicotyledons</taxon>
        <taxon>Gunneridae</taxon>
        <taxon>Pentapetalae</taxon>
        <taxon>rosids</taxon>
        <taxon>malvids</taxon>
        <taxon>Malvales</taxon>
        <taxon>Malvaceae</taxon>
        <taxon>Malvoideae</taxon>
        <taxon>Gossypium</taxon>
    </lineage>
</organism>
<protein>
    <submittedName>
        <fullName evidence="1">Uncharacterized protein</fullName>
    </submittedName>
</protein>
<reference evidence="1 2" key="1">
    <citation type="submission" date="2015-01" db="EMBL/GenBank/DDBJ databases">
        <title>Genome of allotetraploid Gossypium barbadense reveals genomic plasticity and fiber elongation in cotton evolution.</title>
        <authorList>
            <person name="Chen X."/>
            <person name="Liu X."/>
            <person name="Zhao B."/>
            <person name="Zheng H."/>
            <person name="Hu Y."/>
            <person name="Lu G."/>
            <person name="Yang C."/>
            <person name="Chen J."/>
            <person name="Shan C."/>
            <person name="Zhang L."/>
            <person name="Zhou Y."/>
            <person name="Wang L."/>
            <person name="Guo W."/>
            <person name="Bai Y."/>
            <person name="Ruan J."/>
            <person name="Shangguan X."/>
            <person name="Mao Y."/>
            <person name="Jiang J."/>
            <person name="Zhu Y."/>
            <person name="Lei J."/>
            <person name="Kang H."/>
            <person name="Chen S."/>
            <person name="He X."/>
            <person name="Wang R."/>
            <person name="Wang Y."/>
            <person name="Chen J."/>
            <person name="Wang L."/>
            <person name="Yu S."/>
            <person name="Wang B."/>
            <person name="Wei J."/>
            <person name="Song S."/>
            <person name="Lu X."/>
            <person name="Gao Z."/>
            <person name="Gu W."/>
            <person name="Deng X."/>
            <person name="Ma D."/>
            <person name="Wang S."/>
            <person name="Liang W."/>
            <person name="Fang L."/>
            <person name="Cai C."/>
            <person name="Zhu X."/>
            <person name="Zhou B."/>
            <person name="Zhang Y."/>
            <person name="Chen Z."/>
            <person name="Xu S."/>
            <person name="Zhu R."/>
            <person name="Wang S."/>
            <person name="Zhang T."/>
            <person name="Zhao G."/>
        </authorList>
    </citation>
    <scope>NUCLEOTIDE SEQUENCE [LARGE SCALE GENOMIC DNA]</scope>
    <source>
        <strain evidence="2">cv. Xinhai21</strain>
        <tissue evidence="1">Leaf</tissue>
    </source>
</reference>
<dbReference type="EMBL" id="KZ671231">
    <property type="protein sequence ID" value="PPR81619.1"/>
    <property type="molecule type" value="Genomic_DNA"/>
</dbReference>
<dbReference type="Proteomes" id="UP000239757">
    <property type="component" value="Unassembled WGS sequence"/>
</dbReference>
<name>A0A2P5VRZ1_GOSBA</name>
<dbReference type="AlphaFoldDB" id="A0A2P5VRZ1"/>
<sequence length="151" mass="16735">MEVGDDYGGPCSLKCDKKDLLHAIKSTFGGVIWSKIKGEWDMGYKNVILSRWGKGTKRAKISRNIELSKMGEGGKGGRNLEVQFSATVHHLVDDRALEESLPNIVTNNLRRDLGDSNMVSSPLIEGISTKLGDYFESTVADVRMDFEIREG</sequence>
<proteinExistence type="predicted"/>
<evidence type="ECO:0000313" key="2">
    <source>
        <dbReference type="Proteomes" id="UP000239757"/>
    </source>
</evidence>